<dbReference type="SMART" id="SM00267">
    <property type="entry name" value="GGDEF"/>
    <property type="match status" value="1"/>
</dbReference>
<dbReference type="InterPro" id="IPR003018">
    <property type="entry name" value="GAF"/>
</dbReference>
<dbReference type="SUPFAM" id="SSF55781">
    <property type="entry name" value="GAF domain-like"/>
    <property type="match status" value="1"/>
</dbReference>
<dbReference type="EMBL" id="VIVK01000001">
    <property type="protein sequence ID" value="TWD80893.1"/>
    <property type="molecule type" value="Genomic_DNA"/>
</dbReference>
<evidence type="ECO:0000313" key="5">
    <source>
        <dbReference type="Proteomes" id="UP000318380"/>
    </source>
</evidence>
<dbReference type="SMART" id="SM00091">
    <property type="entry name" value="PAS"/>
    <property type="match status" value="1"/>
</dbReference>
<evidence type="ECO:0000259" key="2">
    <source>
        <dbReference type="PROSITE" id="PS50113"/>
    </source>
</evidence>
<dbReference type="PANTHER" id="PTHR44757">
    <property type="entry name" value="DIGUANYLATE CYCLASE DGCP"/>
    <property type="match status" value="1"/>
</dbReference>
<dbReference type="SUPFAM" id="SSF55785">
    <property type="entry name" value="PYP-like sensor domain (PAS domain)"/>
    <property type="match status" value="1"/>
</dbReference>
<dbReference type="PROSITE" id="PS50113">
    <property type="entry name" value="PAC"/>
    <property type="match status" value="1"/>
</dbReference>
<proteinExistence type="predicted"/>
<reference evidence="4 5" key="1">
    <citation type="submission" date="2019-06" db="EMBL/GenBank/DDBJ databases">
        <title>Sequencing the genomes of 1000 actinobacteria strains.</title>
        <authorList>
            <person name="Klenk H.-P."/>
        </authorList>
    </citation>
    <scope>NUCLEOTIDE SEQUENCE [LARGE SCALE GENOMIC DNA]</scope>
    <source>
        <strain evidence="4 5">DSM 24683</strain>
    </source>
</reference>
<dbReference type="CDD" id="cd00130">
    <property type="entry name" value="PAS"/>
    <property type="match status" value="1"/>
</dbReference>
<sequence length="515" mass="56419">MTGRKALSRALDLSLWKGALTTAGSREAADAVTERAVPNEPTVRLTAVRRLYEVSTRMGAGRSLAETLQAVVDGVVTGLGFGIAVLNLRHPDGKFEVIAVAGSPEAREALLGTVSAADIFDGEFKIADEWGRLRFVPHERLPEGEVVGWVPDVPVSADPSAWHPLDALFAPLHSPDGELVGMLSVDLPEDQRRPGPIHRELLEIFATQAGLAIDKARLTDQLLAEKVRLEASETTFRLVFEGAGNGMATLAFDGPEAGRVLRVNDAFCRITGYPHDRLIGSRLLDYLTDGDAGRTRRELQELATGTGPYRFERTFRRADGQDIWLGGTAVIVAQGKDQPRILLIQIDDVTARKDAERELQHHAAHDPLTGLANRRLLQHRFEAALQRSRQRGRRGVLLFSDLNHFKQVNDRYGHEAGDNALREIADRLLTAVRHGDTVARLGGDEFVILAEEIDGTDLDALIRRVEESIGRPLAGIDVPVTASIGTAVVSPYSADLDELLRTADQAMYEAKHRDR</sequence>
<dbReference type="FunFam" id="3.30.70.270:FF:000001">
    <property type="entry name" value="Diguanylate cyclase domain protein"/>
    <property type="match status" value="1"/>
</dbReference>
<dbReference type="InterPro" id="IPR000014">
    <property type="entry name" value="PAS"/>
</dbReference>
<gene>
    <name evidence="4" type="ORF">FB561_1990</name>
</gene>
<dbReference type="InterPro" id="IPR052155">
    <property type="entry name" value="Biofilm_reg_signaling"/>
</dbReference>
<evidence type="ECO:0000313" key="4">
    <source>
        <dbReference type="EMBL" id="TWD80893.1"/>
    </source>
</evidence>
<dbReference type="InterPro" id="IPR035965">
    <property type="entry name" value="PAS-like_dom_sf"/>
</dbReference>
<dbReference type="AlphaFoldDB" id="A0A561BQ03"/>
<dbReference type="NCBIfam" id="TIGR00254">
    <property type="entry name" value="GGDEF"/>
    <property type="match status" value="1"/>
</dbReference>
<dbReference type="CDD" id="cd01949">
    <property type="entry name" value="GGDEF"/>
    <property type="match status" value="1"/>
</dbReference>
<dbReference type="InterPro" id="IPR000160">
    <property type="entry name" value="GGDEF_dom"/>
</dbReference>
<dbReference type="Pfam" id="PF01590">
    <property type="entry name" value="GAF"/>
    <property type="match status" value="1"/>
</dbReference>
<keyword evidence="5" id="KW-1185">Reference proteome</keyword>
<dbReference type="Pfam" id="PF00990">
    <property type="entry name" value="GGDEF"/>
    <property type="match status" value="1"/>
</dbReference>
<dbReference type="Gene3D" id="3.30.450.40">
    <property type="match status" value="1"/>
</dbReference>
<protein>
    <submittedName>
        <fullName evidence="4">PAS domain S-box-containing protein/diguanylate cyclase (GGDEF)-like protein</fullName>
    </submittedName>
</protein>
<organism evidence="4 5">
    <name type="scientific">Kribbella amoyensis</name>
    <dbReference type="NCBI Taxonomy" id="996641"/>
    <lineage>
        <taxon>Bacteria</taxon>
        <taxon>Bacillati</taxon>
        <taxon>Actinomycetota</taxon>
        <taxon>Actinomycetes</taxon>
        <taxon>Propionibacteriales</taxon>
        <taxon>Kribbellaceae</taxon>
        <taxon>Kribbella</taxon>
    </lineage>
</organism>
<name>A0A561BQ03_9ACTN</name>
<dbReference type="NCBIfam" id="TIGR00229">
    <property type="entry name" value="sensory_box"/>
    <property type="match status" value="1"/>
</dbReference>
<dbReference type="InterPro" id="IPR043128">
    <property type="entry name" value="Rev_trsase/Diguanyl_cyclase"/>
</dbReference>
<dbReference type="Gene3D" id="3.30.70.270">
    <property type="match status" value="1"/>
</dbReference>
<dbReference type="Gene3D" id="3.30.450.20">
    <property type="entry name" value="PAS domain"/>
    <property type="match status" value="1"/>
</dbReference>
<dbReference type="PANTHER" id="PTHR44757:SF2">
    <property type="entry name" value="BIOFILM ARCHITECTURE MAINTENANCE PROTEIN MBAA"/>
    <property type="match status" value="1"/>
</dbReference>
<dbReference type="InterPro" id="IPR013655">
    <property type="entry name" value="PAS_fold_3"/>
</dbReference>
<feature type="domain" description="PAS" evidence="1">
    <location>
        <begin position="232"/>
        <end position="306"/>
    </location>
</feature>
<dbReference type="SUPFAM" id="SSF55073">
    <property type="entry name" value="Nucleotide cyclase"/>
    <property type="match status" value="1"/>
</dbReference>
<evidence type="ECO:0000259" key="1">
    <source>
        <dbReference type="PROSITE" id="PS50112"/>
    </source>
</evidence>
<feature type="domain" description="GGDEF" evidence="3">
    <location>
        <begin position="393"/>
        <end position="515"/>
    </location>
</feature>
<dbReference type="InterPro" id="IPR000700">
    <property type="entry name" value="PAS-assoc_C"/>
</dbReference>
<dbReference type="InterPro" id="IPR029016">
    <property type="entry name" value="GAF-like_dom_sf"/>
</dbReference>
<dbReference type="Proteomes" id="UP000318380">
    <property type="component" value="Unassembled WGS sequence"/>
</dbReference>
<dbReference type="SMART" id="SM00065">
    <property type="entry name" value="GAF"/>
    <property type="match status" value="1"/>
</dbReference>
<dbReference type="Pfam" id="PF08447">
    <property type="entry name" value="PAS_3"/>
    <property type="match status" value="1"/>
</dbReference>
<dbReference type="PROSITE" id="PS50112">
    <property type="entry name" value="PAS"/>
    <property type="match status" value="1"/>
</dbReference>
<comment type="caution">
    <text evidence="4">The sequence shown here is derived from an EMBL/GenBank/DDBJ whole genome shotgun (WGS) entry which is preliminary data.</text>
</comment>
<accession>A0A561BQ03</accession>
<dbReference type="InterPro" id="IPR029787">
    <property type="entry name" value="Nucleotide_cyclase"/>
</dbReference>
<evidence type="ECO:0000259" key="3">
    <source>
        <dbReference type="PROSITE" id="PS50887"/>
    </source>
</evidence>
<feature type="domain" description="PAC" evidence="2">
    <location>
        <begin position="309"/>
        <end position="361"/>
    </location>
</feature>
<dbReference type="PROSITE" id="PS50887">
    <property type="entry name" value="GGDEF"/>
    <property type="match status" value="1"/>
</dbReference>